<organism evidence="1 2">
    <name type="scientific">Nocardioides humilatus</name>
    <dbReference type="NCBI Taxonomy" id="2607660"/>
    <lineage>
        <taxon>Bacteria</taxon>
        <taxon>Bacillati</taxon>
        <taxon>Actinomycetota</taxon>
        <taxon>Actinomycetes</taxon>
        <taxon>Propionibacteriales</taxon>
        <taxon>Nocardioidaceae</taxon>
        <taxon>Nocardioides</taxon>
    </lineage>
</organism>
<dbReference type="EMBL" id="VUJV01000003">
    <property type="protein sequence ID" value="KAA1418846.1"/>
    <property type="molecule type" value="Genomic_DNA"/>
</dbReference>
<evidence type="ECO:0000313" key="2">
    <source>
        <dbReference type="Proteomes" id="UP000325003"/>
    </source>
</evidence>
<accession>A0A5B1LEG3</accession>
<gene>
    <name evidence="1" type="ORF">F0U44_10200</name>
</gene>
<protein>
    <recommendedName>
        <fullName evidence="3">Sporulation-control protein spo0M</fullName>
    </recommendedName>
</protein>
<dbReference type="RefSeq" id="WP_149728186.1">
    <property type="nucleotide sequence ID" value="NZ_VUJV01000003.1"/>
</dbReference>
<proteinExistence type="predicted"/>
<reference evidence="1 2" key="2">
    <citation type="submission" date="2019-09" db="EMBL/GenBank/DDBJ databases">
        <authorList>
            <person name="Jin C."/>
        </authorList>
    </citation>
    <scope>NUCLEOTIDE SEQUENCE [LARGE SCALE GENOMIC DNA]</scope>
    <source>
        <strain evidence="1 2">BN130099</strain>
    </source>
</reference>
<comment type="caution">
    <text evidence="1">The sequence shown here is derived from an EMBL/GenBank/DDBJ whole genome shotgun (WGS) entry which is preliminary data.</text>
</comment>
<reference evidence="1 2" key="1">
    <citation type="submission" date="2019-09" db="EMBL/GenBank/DDBJ databases">
        <title>Nocardioides panacisoli sp. nov., isolated from the soil of a ginseng field.</title>
        <authorList>
            <person name="Cho C."/>
        </authorList>
    </citation>
    <scope>NUCLEOTIDE SEQUENCE [LARGE SCALE GENOMIC DNA]</scope>
    <source>
        <strain evidence="1 2">BN130099</strain>
    </source>
</reference>
<sequence length="289" mass="31115">MGLFSRKPKFRVEVVGEPPRPGERLRGEVVATRLRAGQRITIAYATVAMDGRRQVDPSTWSSSDAPPATEERWEARILQDEVLHDVELVPEEMRIPFEVQLPVWMPPTAIGEVRVLPSPGPKVTIGPLYGDARFEVAPLPVHYALLDGIAALGCQVRGGKLWERSDFGKGKRRGKRTFDHRIECSPPAELEHSEVKVTAVVVVPTATSRETATTDVLVLARKLGRGAFVLAKVTDIELAADPAGWARAVKEQLQAALAGADISGQASADGGGGGGSAAIIDAVLQAWLR</sequence>
<evidence type="ECO:0008006" key="3">
    <source>
        <dbReference type="Google" id="ProtNLM"/>
    </source>
</evidence>
<keyword evidence="2" id="KW-1185">Reference proteome</keyword>
<name>A0A5B1LEG3_9ACTN</name>
<dbReference type="AlphaFoldDB" id="A0A5B1LEG3"/>
<evidence type="ECO:0000313" key="1">
    <source>
        <dbReference type="EMBL" id="KAA1418846.1"/>
    </source>
</evidence>
<dbReference type="Proteomes" id="UP000325003">
    <property type="component" value="Unassembled WGS sequence"/>
</dbReference>